<sequence>MRATTAFLAATAALGAALLIAGPTPYANYVGDALSFGPAQRGTAVVAQDGNFEHLAPRGHLDPGRV</sequence>
<organism evidence="1">
    <name type="scientific">Streptomyces sp. NBC_00049</name>
    <dbReference type="NCBI Taxonomy" id="2903617"/>
    <lineage>
        <taxon>Bacteria</taxon>
        <taxon>Bacillati</taxon>
        <taxon>Actinomycetota</taxon>
        <taxon>Actinomycetes</taxon>
        <taxon>Kitasatosporales</taxon>
        <taxon>Streptomycetaceae</taxon>
        <taxon>Streptomyces</taxon>
    </lineage>
</organism>
<name>A0AAU2JYZ4_9ACTN</name>
<dbReference type="EMBL" id="CP108264">
    <property type="protein sequence ID" value="WTU76982.1"/>
    <property type="molecule type" value="Genomic_DNA"/>
</dbReference>
<evidence type="ECO:0000313" key="1">
    <source>
        <dbReference type="EMBL" id="WTU76982.1"/>
    </source>
</evidence>
<reference evidence="1" key="1">
    <citation type="submission" date="2022-10" db="EMBL/GenBank/DDBJ databases">
        <title>The complete genomes of actinobacterial strains from the NBC collection.</title>
        <authorList>
            <person name="Joergensen T.S."/>
            <person name="Alvarez Arevalo M."/>
            <person name="Sterndorff E.B."/>
            <person name="Faurdal D."/>
            <person name="Vuksanovic O."/>
            <person name="Mourched A.-S."/>
            <person name="Charusanti P."/>
            <person name="Shaw S."/>
            <person name="Blin K."/>
            <person name="Weber T."/>
        </authorList>
    </citation>
    <scope>NUCLEOTIDE SEQUENCE</scope>
    <source>
        <strain evidence="1">NBC_00049</strain>
    </source>
</reference>
<proteinExistence type="predicted"/>
<dbReference type="AlphaFoldDB" id="A0AAU2JYZ4"/>
<protein>
    <submittedName>
        <fullName evidence="1">Uncharacterized protein</fullName>
    </submittedName>
</protein>
<accession>A0AAU2JYZ4</accession>
<gene>
    <name evidence="1" type="ORF">OG327_28660</name>
</gene>